<feature type="transmembrane region" description="Helical" evidence="8">
    <location>
        <begin position="233"/>
        <end position="260"/>
    </location>
</feature>
<evidence type="ECO:0000313" key="9">
    <source>
        <dbReference type="EMBL" id="RJL24793.1"/>
    </source>
</evidence>
<evidence type="ECO:0000256" key="2">
    <source>
        <dbReference type="ARBA" id="ARBA00009773"/>
    </source>
</evidence>
<feature type="transmembrane region" description="Helical" evidence="8">
    <location>
        <begin position="12"/>
        <end position="30"/>
    </location>
</feature>
<protein>
    <submittedName>
        <fullName evidence="9">AI-2E family transporter</fullName>
    </submittedName>
</protein>
<evidence type="ECO:0000256" key="4">
    <source>
        <dbReference type="ARBA" id="ARBA00022475"/>
    </source>
</evidence>
<sequence length="354" mass="36643">MAADTLRRMSETAARILVLIALTVVAVWALNTVRTVVVPVVLAVFVVALVLPLVDALRSRGVGRTLATTIVFLGGGAALTGLVLLLAPPTVRGVGELGDSIGKLGHDLQNLAARFGLGDRELAELIRRGREQLGKQGEHLATEAIAGARTAGEIVVGLVLTVILAIYFVHGGDRLVSWLRELVPDSTGRRIEHAGGIVLAVVGRYVRGVAIVGFVDAFFIGMALWILGVPIALPLAVLTFLGAFLPIVGAFTAGLLAAVVALVAKGWLVAVVVVAVTVLVQQLEGHILAPQIYGRALDLPAVVILLSIAVGTVWAGILGAFLAAPVAAVLVTLIREVRAPRHAPPPGATRAAPA</sequence>
<keyword evidence="6 8" id="KW-1133">Transmembrane helix</keyword>
<keyword evidence="3" id="KW-0813">Transport</keyword>
<evidence type="ECO:0000256" key="7">
    <source>
        <dbReference type="ARBA" id="ARBA00023136"/>
    </source>
</evidence>
<accession>A0A3A4AGJ2</accession>
<feature type="transmembrane region" description="Helical" evidence="8">
    <location>
        <begin position="36"/>
        <end position="54"/>
    </location>
</feature>
<feature type="transmembrane region" description="Helical" evidence="8">
    <location>
        <begin position="205"/>
        <end position="227"/>
    </location>
</feature>
<keyword evidence="5 8" id="KW-0812">Transmembrane</keyword>
<proteinExistence type="inferred from homology"/>
<comment type="subcellular location">
    <subcellularLocation>
        <location evidence="1">Cell membrane</location>
        <topology evidence="1">Multi-pass membrane protein</topology>
    </subcellularLocation>
</comment>
<evidence type="ECO:0000256" key="6">
    <source>
        <dbReference type="ARBA" id="ARBA00022989"/>
    </source>
</evidence>
<dbReference type="PANTHER" id="PTHR21716">
    <property type="entry name" value="TRANSMEMBRANE PROTEIN"/>
    <property type="match status" value="1"/>
</dbReference>
<keyword evidence="7 8" id="KW-0472">Membrane</keyword>
<evidence type="ECO:0000313" key="10">
    <source>
        <dbReference type="Proteomes" id="UP000265768"/>
    </source>
</evidence>
<evidence type="ECO:0000256" key="1">
    <source>
        <dbReference type="ARBA" id="ARBA00004651"/>
    </source>
</evidence>
<comment type="similarity">
    <text evidence="2">Belongs to the autoinducer-2 exporter (AI-2E) (TC 2.A.86) family.</text>
</comment>
<reference evidence="9 10" key="1">
    <citation type="submission" date="2018-09" db="EMBL/GenBank/DDBJ databases">
        <title>YIM 75507 draft genome.</title>
        <authorList>
            <person name="Tang S."/>
            <person name="Feng Y."/>
        </authorList>
    </citation>
    <scope>NUCLEOTIDE SEQUENCE [LARGE SCALE GENOMIC DNA]</scope>
    <source>
        <strain evidence="9 10">YIM 75507</strain>
    </source>
</reference>
<feature type="transmembrane region" description="Helical" evidence="8">
    <location>
        <begin position="267"/>
        <end position="289"/>
    </location>
</feature>
<feature type="transmembrane region" description="Helical" evidence="8">
    <location>
        <begin position="150"/>
        <end position="170"/>
    </location>
</feature>
<dbReference type="GO" id="GO:0055085">
    <property type="term" value="P:transmembrane transport"/>
    <property type="evidence" value="ECO:0007669"/>
    <property type="project" value="TreeGrafter"/>
</dbReference>
<dbReference type="InterPro" id="IPR002549">
    <property type="entry name" value="AI-2E-like"/>
</dbReference>
<dbReference type="OrthoDB" id="9784366at2"/>
<evidence type="ECO:0000256" key="5">
    <source>
        <dbReference type="ARBA" id="ARBA00022692"/>
    </source>
</evidence>
<dbReference type="AlphaFoldDB" id="A0A3A4AGJ2"/>
<feature type="transmembrane region" description="Helical" evidence="8">
    <location>
        <begin position="301"/>
        <end position="334"/>
    </location>
</feature>
<evidence type="ECO:0000256" key="8">
    <source>
        <dbReference type="SAM" id="Phobius"/>
    </source>
</evidence>
<name>A0A3A4AGJ2_9ACTN</name>
<dbReference type="EMBL" id="QZEY01000014">
    <property type="protein sequence ID" value="RJL24793.1"/>
    <property type="molecule type" value="Genomic_DNA"/>
</dbReference>
<evidence type="ECO:0000256" key="3">
    <source>
        <dbReference type="ARBA" id="ARBA00022448"/>
    </source>
</evidence>
<feature type="transmembrane region" description="Helical" evidence="8">
    <location>
        <begin position="66"/>
        <end position="87"/>
    </location>
</feature>
<organism evidence="9 10">
    <name type="scientific">Bailinhaonella thermotolerans</name>
    <dbReference type="NCBI Taxonomy" id="1070861"/>
    <lineage>
        <taxon>Bacteria</taxon>
        <taxon>Bacillati</taxon>
        <taxon>Actinomycetota</taxon>
        <taxon>Actinomycetes</taxon>
        <taxon>Streptosporangiales</taxon>
        <taxon>Streptosporangiaceae</taxon>
        <taxon>Bailinhaonella</taxon>
    </lineage>
</organism>
<dbReference type="PANTHER" id="PTHR21716:SF53">
    <property type="entry name" value="PERMEASE PERM-RELATED"/>
    <property type="match status" value="1"/>
</dbReference>
<comment type="caution">
    <text evidence="9">The sequence shown here is derived from an EMBL/GenBank/DDBJ whole genome shotgun (WGS) entry which is preliminary data.</text>
</comment>
<dbReference type="Pfam" id="PF01594">
    <property type="entry name" value="AI-2E_transport"/>
    <property type="match status" value="1"/>
</dbReference>
<gene>
    <name evidence="9" type="ORF">D5H75_28855</name>
</gene>
<keyword evidence="10" id="KW-1185">Reference proteome</keyword>
<keyword evidence="4" id="KW-1003">Cell membrane</keyword>
<dbReference type="Proteomes" id="UP000265768">
    <property type="component" value="Unassembled WGS sequence"/>
</dbReference>
<dbReference type="GO" id="GO:0005886">
    <property type="term" value="C:plasma membrane"/>
    <property type="evidence" value="ECO:0007669"/>
    <property type="project" value="UniProtKB-SubCell"/>
</dbReference>
<dbReference type="RefSeq" id="WP_119929709.1">
    <property type="nucleotide sequence ID" value="NZ_QZEY01000014.1"/>
</dbReference>